<dbReference type="Gramene" id="CDF34633">
    <property type="protein sequence ID" value="CDF34633"/>
    <property type="gene ID" value="CHC_T00003279001"/>
</dbReference>
<gene>
    <name evidence="1" type="ORF">CHC_T00003279001</name>
</gene>
<dbReference type="OrthoDB" id="10431876at2759"/>
<proteinExistence type="predicted"/>
<name>R7QA35_CHOCR</name>
<sequence length="150" mass="16387">MQALVAFAERHWRVAVRLYRVCAEESPVSGAVAEVLVRTAPVVAPAGALKGLRAWCEATWGEDGIRVVEALLGKCKNEEDAARLVVLALEKNVVGLEKSVRFGKLLFTVVRDLPGVADNFREQMESICSRSNVFLAKRALTVLRAKASKP</sequence>
<keyword evidence="2" id="KW-1185">Reference proteome</keyword>
<evidence type="ECO:0000313" key="1">
    <source>
        <dbReference type="EMBL" id="CDF34633.1"/>
    </source>
</evidence>
<dbReference type="GeneID" id="17322176"/>
<dbReference type="Proteomes" id="UP000012073">
    <property type="component" value="Unassembled WGS sequence"/>
</dbReference>
<dbReference type="EMBL" id="HG001703">
    <property type="protein sequence ID" value="CDF34633.1"/>
    <property type="molecule type" value="Genomic_DNA"/>
</dbReference>
<evidence type="ECO:0000313" key="2">
    <source>
        <dbReference type="Proteomes" id="UP000012073"/>
    </source>
</evidence>
<dbReference type="RefSeq" id="XP_005714452.1">
    <property type="nucleotide sequence ID" value="XM_005714395.1"/>
</dbReference>
<dbReference type="KEGG" id="ccp:CHC_T00003279001"/>
<protein>
    <submittedName>
        <fullName evidence="1">Uncharacterized protein</fullName>
    </submittedName>
</protein>
<reference evidence="2" key="1">
    <citation type="journal article" date="2013" name="Proc. Natl. Acad. Sci. U.S.A.">
        <title>Genome structure and metabolic features in the red seaweed Chondrus crispus shed light on evolution of the Archaeplastida.</title>
        <authorList>
            <person name="Collen J."/>
            <person name="Porcel B."/>
            <person name="Carre W."/>
            <person name="Ball S.G."/>
            <person name="Chaparro C."/>
            <person name="Tonon T."/>
            <person name="Barbeyron T."/>
            <person name="Michel G."/>
            <person name="Noel B."/>
            <person name="Valentin K."/>
            <person name="Elias M."/>
            <person name="Artiguenave F."/>
            <person name="Arun A."/>
            <person name="Aury J.M."/>
            <person name="Barbosa-Neto J.F."/>
            <person name="Bothwell J.H."/>
            <person name="Bouget F.Y."/>
            <person name="Brillet L."/>
            <person name="Cabello-Hurtado F."/>
            <person name="Capella-Gutierrez S."/>
            <person name="Charrier B."/>
            <person name="Cladiere L."/>
            <person name="Cock J.M."/>
            <person name="Coelho S.M."/>
            <person name="Colleoni C."/>
            <person name="Czjzek M."/>
            <person name="Da Silva C."/>
            <person name="Delage L."/>
            <person name="Denoeud F."/>
            <person name="Deschamps P."/>
            <person name="Dittami S.M."/>
            <person name="Gabaldon T."/>
            <person name="Gachon C.M."/>
            <person name="Groisillier A."/>
            <person name="Herve C."/>
            <person name="Jabbari K."/>
            <person name="Katinka M."/>
            <person name="Kloareg B."/>
            <person name="Kowalczyk N."/>
            <person name="Labadie K."/>
            <person name="Leblanc C."/>
            <person name="Lopez P.J."/>
            <person name="McLachlan D.H."/>
            <person name="Meslet-Cladiere L."/>
            <person name="Moustafa A."/>
            <person name="Nehr Z."/>
            <person name="Nyvall Collen P."/>
            <person name="Panaud O."/>
            <person name="Partensky F."/>
            <person name="Poulain J."/>
            <person name="Rensing S.A."/>
            <person name="Rousvoal S."/>
            <person name="Samson G."/>
            <person name="Symeonidi A."/>
            <person name="Weissenbach J."/>
            <person name="Zambounis A."/>
            <person name="Wincker P."/>
            <person name="Boyen C."/>
        </authorList>
    </citation>
    <scope>NUCLEOTIDE SEQUENCE [LARGE SCALE GENOMIC DNA]</scope>
    <source>
        <strain evidence="2">cv. Stackhouse</strain>
    </source>
</reference>
<organism evidence="1 2">
    <name type="scientific">Chondrus crispus</name>
    <name type="common">Carrageen Irish moss</name>
    <name type="synonym">Polymorpha crispa</name>
    <dbReference type="NCBI Taxonomy" id="2769"/>
    <lineage>
        <taxon>Eukaryota</taxon>
        <taxon>Rhodophyta</taxon>
        <taxon>Florideophyceae</taxon>
        <taxon>Rhodymeniophycidae</taxon>
        <taxon>Gigartinales</taxon>
        <taxon>Gigartinaceae</taxon>
        <taxon>Chondrus</taxon>
    </lineage>
</organism>
<dbReference type="Gene3D" id="1.25.40.480">
    <property type="match status" value="1"/>
</dbReference>
<accession>R7QA35</accession>
<dbReference type="AlphaFoldDB" id="R7QA35"/>